<evidence type="ECO:0000256" key="2">
    <source>
        <dbReference type="ARBA" id="ARBA00012934"/>
    </source>
</evidence>
<dbReference type="Gene3D" id="3.30.280.10">
    <property type="entry name" value="Urease, gamma-like subunit"/>
    <property type="match status" value="1"/>
</dbReference>
<keyword evidence="6" id="KW-0614">Plasmid</keyword>
<dbReference type="NCBIfam" id="TIGR00193">
    <property type="entry name" value="urease_gam"/>
    <property type="match status" value="1"/>
</dbReference>
<sequence>MRLFPREIDRLLLHQAASLAQARRKKGLQLTEPEARALIADAICEGARQGGTVADMVSMASALLNEDDLMAGVAERIDVVMVEAFFPDGQKLVCVRDPIGPAKAKGPSNAAPQVEPRWRLVEEPLVVNQNRPTLRLRVESTSDRPIQIGSHYHFFEVNPALRFDRAAAYGMRLDIPAATTLRFEPGDARDVDLVAIGGARRVFGLAGLINGALDDPAVRCAAMTRLVAFIQD</sequence>
<evidence type="ECO:0000313" key="6">
    <source>
        <dbReference type="EMBL" id="QKV55744.1"/>
    </source>
</evidence>
<dbReference type="Proteomes" id="UP000509579">
    <property type="component" value="Plasmid unnamed2"/>
</dbReference>
<dbReference type="GO" id="GO:0009039">
    <property type="term" value="F:urease activity"/>
    <property type="evidence" value="ECO:0007669"/>
    <property type="project" value="UniProtKB-EC"/>
</dbReference>
<dbReference type="Pfam" id="PF00699">
    <property type="entry name" value="Urease_beta"/>
    <property type="match status" value="1"/>
</dbReference>
<dbReference type="InterPro" id="IPR036463">
    <property type="entry name" value="Urease_gamma_sf"/>
</dbReference>
<dbReference type="InterPro" id="IPR050069">
    <property type="entry name" value="Urease_subunit"/>
</dbReference>
<dbReference type="Pfam" id="PF00547">
    <property type="entry name" value="Urease_gamma"/>
    <property type="match status" value="1"/>
</dbReference>
<dbReference type="PANTHER" id="PTHR33569">
    <property type="entry name" value="UREASE"/>
    <property type="match status" value="1"/>
</dbReference>
<dbReference type="NCBIfam" id="NF009682">
    <property type="entry name" value="PRK13203.1"/>
    <property type="match status" value="1"/>
</dbReference>
<dbReference type="SUPFAM" id="SSF54111">
    <property type="entry name" value="Urease, gamma-subunit"/>
    <property type="match status" value="1"/>
</dbReference>
<dbReference type="CDD" id="cd00407">
    <property type="entry name" value="Urease_beta"/>
    <property type="match status" value="1"/>
</dbReference>
<dbReference type="SUPFAM" id="SSF51278">
    <property type="entry name" value="Urease, beta-subunit"/>
    <property type="match status" value="1"/>
</dbReference>
<evidence type="ECO:0000256" key="4">
    <source>
        <dbReference type="ARBA" id="ARBA00022801"/>
    </source>
</evidence>
<organism evidence="6 7">
    <name type="scientific">Comamonas antarctica</name>
    <dbReference type="NCBI Taxonomy" id="2743470"/>
    <lineage>
        <taxon>Bacteria</taxon>
        <taxon>Pseudomonadati</taxon>
        <taxon>Pseudomonadota</taxon>
        <taxon>Betaproteobacteria</taxon>
        <taxon>Burkholderiales</taxon>
        <taxon>Comamonadaceae</taxon>
        <taxon>Comamonas</taxon>
    </lineage>
</organism>
<dbReference type="EC" id="3.5.1.5" evidence="2"/>
<gene>
    <name evidence="6" type="ORF">HUK68_22650</name>
</gene>
<dbReference type="PIRSF" id="PIRSF001225">
    <property type="entry name" value="Urease_gammabeta"/>
    <property type="match status" value="1"/>
</dbReference>
<dbReference type="Gene3D" id="2.10.150.10">
    <property type="entry name" value="Urease, beta subunit"/>
    <property type="match status" value="1"/>
</dbReference>
<name>A0A6N1X8L0_9BURK</name>
<dbReference type="GO" id="GO:0043419">
    <property type="term" value="P:urea catabolic process"/>
    <property type="evidence" value="ECO:0007669"/>
    <property type="project" value="UniProtKB-UniPathway"/>
</dbReference>
<dbReference type="EMBL" id="CP054842">
    <property type="protein sequence ID" value="QKV55744.1"/>
    <property type="molecule type" value="Genomic_DNA"/>
</dbReference>
<comment type="catalytic activity">
    <reaction evidence="5">
        <text>urea + 2 H2O + H(+) = hydrogencarbonate + 2 NH4(+)</text>
        <dbReference type="Rhea" id="RHEA:20557"/>
        <dbReference type="ChEBI" id="CHEBI:15377"/>
        <dbReference type="ChEBI" id="CHEBI:15378"/>
        <dbReference type="ChEBI" id="CHEBI:16199"/>
        <dbReference type="ChEBI" id="CHEBI:17544"/>
        <dbReference type="ChEBI" id="CHEBI:28938"/>
        <dbReference type="EC" id="3.5.1.5"/>
    </reaction>
</comment>
<protein>
    <recommendedName>
        <fullName evidence="2">urease</fullName>
        <ecNumber evidence="2">3.5.1.5</ecNumber>
    </recommendedName>
</protein>
<dbReference type="InterPro" id="IPR002026">
    <property type="entry name" value="Urease_gamma/gamma-beta_su"/>
</dbReference>
<comment type="pathway">
    <text evidence="1">Nitrogen metabolism; urea degradation; CO(2) and NH(3) from urea (urease route): step 1/1.</text>
</comment>
<evidence type="ECO:0000256" key="1">
    <source>
        <dbReference type="ARBA" id="ARBA00004897"/>
    </source>
</evidence>
<dbReference type="UniPathway" id="UPA00258">
    <property type="reaction ID" value="UER00370"/>
</dbReference>
<evidence type="ECO:0000256" key="5">
    <source>
        <dbReference type="ARBA" id="ARBA00047778"/>
    </source>
</evidence>
<dbReference type="CDD" id="cd00390">
    <property type="entry name" value="Urease_gamma"/>
    <property type="match status" value="1"/>
</dbReference>
<dbReference type="InterPro" id="IPR002019">
    <property type="entry name" value="Urease_beta-like"/>
</dbReference>
<dbReference type="NCBIfam" id="TIGR00192">
    <property type="entry name" value="urease_beta"/>
    <property type="match status" value="1"/>
</dbReference>
<accession>A0A6N1X8L0</accession>
<dbReference type="AlphaFoldDB" id="A0A6N1X8L0"/>
<dbReference type="NCBIfam" id="NF009671">
    <property type="entry name" value="PRK13192.1"/>
    <property type="match status" value="1"/>
</dbReference>
<reference evidence="6 7" key="1">
    <citation type="submission" date="2020-06" db="EMBL/GenBank/DDBJ databases">
        <title>Acidovorax antarctica sp. nov., isolated from Corinth ice sheet soil, Antarctic Fields Peninsula.</title>
        <authorList>
            <person name="Xu Q."/>
            <person name="Peng F."/>
        </authorList>
    </citation>
    <scope>NUCLEOTIDE SEQUENCE [LARGE SCALE GENOMIC DNA]</scope>
    <source>
        <strain evidence="6 7">16-35-5</strain>
        <plasmid evidence="6 7">unnamed2</plasmid>
    </source>
</reference>
<dbReference type="RefSeq" id="WP_104670286.1">
    <property type="nucleotide sequence ID" value="NZ_CP054842.1"/>
</dbReference>
<dbReference type="PANTHER" id="PTHR33569:SF1">
    <property type="entry name" value="UREASE"/>
    <property type="match status" value="1"/>
</dbReference>
<dbReference type="KEGG" id="aant:HUK68_22650"/>
<evidence type="ECO:0000313" key="7">
    <source>
        <dbReference type="Proteomes" id="UP000509579"/>
    </source>
</evidence>
<dbReference type="InterPro" id="IPR008223">
    <property type="entry name" value="Urease_gamma-beta_su"/>
</dbReference>
<evidence type="ECO:0000256" key="3">
    <source>
        <dbReference type="ARBA" id="ARBA00022490"/>
    </source>
</evidence>
<dbReference type="GO" id="GO:0035550">
    <property type="term" value="C:urease complex"/>
    <property type="evidence" value="ECO:0007669"/>
    <property type="project" value="InterPro"/>
</dbReference>
<dbReference type="InterPro" id="IPR036461">
    <property type="entry name" value="Urease_betasu_sf"/>
</dbReference>
<dbReference type="GO" id="GO:0016151">
    <property type="term" value="F:nickel cation binding"/>
    <property type="evidence" value="ECO:0007669"/>
    <property type="project" value="InterPro"/>
</dbReference>
<keyword evidence="3" id="KW-0963">Cytoplasm</keyword>
<keyword evidence="4 6" id="KW-0378">Hydrolase</keyword>
<keyword evidence="7" id="KW-1185">Reference proteome</keyword>
<geneLocation type="plasmid" evidence="6 7">
    <name>unnamed2</name>
</geneLocation>
<proteinExistence type="predicted"/>